<dbReference type="GO" id="GO:0016787">
    <property type="term" value="F:hydrolase activity"/>
    <property type="evidence" value="ECO:0007669"/>
    <property type="project" value="UniProtKB-KW"/>
</dbReference>
<evidence type="ECO:0000256" key="4">
    <source>
        <dbReference type="ARBA" id="ARBA00022840"/>
    </source>
</evidence>
<feature type="region of interest" description="Disordered" evidence="5">
    <location>
        <begin position="547"/>
        <end position="612"/>
    </location>
</feature>
<dbReference type="InterPro" id="IPR001650">
    <property type="entry name" value="Helicase_C-like"/>
</dbReference>
<protein>
    <recommendedName>
        <fullName evidence="10">RNA helicase</fullName>
    </recommendedName>
</protein>
<evidence type="ECO:0000256" key="5">
    <source>
        <dbReference type="SAM" id="MobiDB-lite"/>
    </source>
</evidence>
<name>A0AA36IEP5_9DINO</name>
<dbReference type="GO" id="GO:0003676">
    <property type="term" value="F:nucleic acid binding"/>
    <property type="evidence" value="ECO:0007669"/>
    <property type="project" value="InterPro"/>
</dbReference>
<feature type="domain" description="Helicase C-terminal" evidence="7">
    <location>
        <begin position="361"/>
        <end position="515"/>
    </location>
</feature>
<evidence type="ECO:0000259" key="6">
    <source>
        <dbReference type="PROSITE" id="PS51192"/>
    </source>
</evidence>
<dbReference type="Pfam" id="PF00271">
    <property type="entry name" value="Helicase_C"/>
    <property type="match status" value="1"/>
</dbReference>
<dbReference type="SUPFAM" id="SSF52540">
    <property type="entry name" value="P-loop containing nucleoside triphosphate hydrolases"/>
    <property type="match status" value="1"/>
</dbReference>
<dbReference type="PROSITE" id="PS51192">
    <property type="entry name" value="HELICASE_ATP_BIND_1"/>
    <property type="match status" value="1"/>
</dbReference>
<dbReference type="GO" id="GO:0005524">
    <property type="term" value="F:ATP binding"/>
    <property type="evidence" value="ECO:0007669"/>
    <property type="project" value="UniProtKB-KW"/>
</dbReference>
<sequence>MVVYVNRDGIDLQLTIDGEVAKIETAGSVWTGRRDGNLLHFGEKVVSMRQGYLEFMGETWQSCDLLREFEAIQSSSPSAEAAAVCEDLPGAWSPAVCQVEGATLEDTPQLQVSTFEGLFGELSGELPALLQDNARRSSFWSSQPSMLQKYVIAAGLARRDVQCHAPAGCGQVFSCLIPMLANMMRKQDVGMGALAAFQGQCLPDTVILCPTSEVAWQVFQASSFLLKGSDFRCVSLQGSMREQIAQLARGADVLVATPERLLLFVPDGIVGFKQTFGLVMLDMGCMIDMGMGGAIQEMVTQHSMPGQDDRMSMMFMHCASIQGLDQWRRTLLYRPIVMRVTDRACPRRIVHRMHAVERTQKVEQLVAEVNQWLQSRLRLIIFAHSRVQAKALDERLWQEHIATAVLHGSLEEQQRHRTWRRFMQGQILVLVTTDAGIRGLDISSITCIVNYDLPLKAEAFNQRVGKTRISHEATITTYITQEEGYFIDDIQVLSAFQGILMADGAAVPDWLAQGIRLVKEGKSGRASLTNGWRNGWEEGIGRQQDWRQSNGNWQQGDWQSSWQQDGWQRECNWQHDWPQDGWPQNSWLPDGRQQNGRQQNGNWQQNGQRIWQ</sequence>
<keyword evidence="1" id="KW-0547">Nucleotide-binding</keyword>
<evidence type="ECO:0000313" key="9">
    <source>
        <dbReference type="Proteomes" id="UP001178507"/>
    </source>
</evidence>
<evidence type="ECO:0000256" key="3">
    <source>
        <dbReference type="ARBA" id="ARBA00022806"/>
    </source>
</evidence>
<dbReference type="Gene3D" id="3.40.50.300">
    <property type="entry name" value="P-loop containing nucleotide triphosphate hydrolases"/>
    <property type="match status" value="2"/>
</dbReference>
<evidence type="ECO:0000256" key="1">
    <source>
        <dbReference type="ARBA" id="ARBA00022741"/>
    </source>
</evidence>
<dbReference type="PROSITE" id="PS51194">
    <property type="entry name" value="HELICASE_CTER"/>
    <property type="match status" value="1"/>
</dbReference>
<organism evidence="8 9">
    <name type="scientific">Effrenium voratum</name>
    <dbReference type="NCBI Taxonomy" id="2562239"/>
    <lineage>
        <taxon>Eukaryota</taxon>
        <taxon>Sar</taxon>
        <taxon>Alveolata</taxon>
        <taxon>Dinophyceae</taxon>
        <taxon>Suessiales</taxon>
        <taxon>Symbiodiniaceae</taxon>
        <taxon>Effrenium</taxon>
    </lineage>
</organism>
<feature type="compositionally biased region" description="Low complexity" evidence="5">
    <location>
        <begin position="591"/>
        <end position="612"/>
    </location>
</feature>
<dbReference type="GO" id="GO:0003724">
    <property type="term" value="F:RNA helicase activity"/>
    <property type="evidence" value="ECO:0007669"/>
    <property type="project" value="TreeGrafter"/>
</dbReference>
<dbReference type="EMBL" id="CAUJNA010001330">
    <property type="protein sequence ID" value="CAJ1386094.1"/>
    <property type="molecule type" value="Genomic_DNA"/>
</dbReference>
<dbReference type="GO" id="GO:0005829">
    <property type="term" value="C:cytosol"/>
    <property type="evidence" value="ECO:0007669"/>
    <property type="project" value="TreeGrafter"/>
</dbReference>
<feature type="domain" description="Helicase ATP-binding" evidence="6">
    <location>
        <begin position="152"/>
        <end position="313"/>
    </location>
</feature>
<dbReference type="PANTHER" id="PTHR47959:SF1">
    <property type="entry name" value="ATP-DEPENDENT RNA HELICASE DBPA"/>
    <property type="match status" value="1"/>
</dbReference>
<dbReference type="SMART" id="SM00490">
    <property type="entry name" value="HELICc"/>
    <property type="match status" value="1"/>
</dbReference>
<proteinExistence type="predicted"/>
<evidence type="ECO:0000259" key="7">
    <source>
        <dbReference type="PROSITE" id="PS51194"/>
    </source>
</evidence>
<gene>
    <name evidence="8" type="ORF">EVOR1521_LOCUS12542</name>
</gene>
<accession>A0AA36IEP5</accession>
<dbReference type="Pfam" id="PF00270">
    <property type="entry name" value="DEAD"/>
    <property type="match status" value="1"/>
</dbReference>
<dbReference type="AlphaFoldDB" id="A0AA36IEP5"/>
<dbReference type="PANTHER" id="PTHR47959">
    <property type="entry name" value="ATP-DEPENDENT RNA HELICASE RHLE-RELATED"/>
    <property type="match status" value="1"/>
</dbReference>
<feature type="compositionally biased region" description="Low complexity" evidence="5">
    <location>
        <begin position="553"/>
        <end position="566"/>
    </location>
</feature>
<dbReference type="InterPro" id="IPR011545">
    <property type="entry name" value="DEAD/DEAH_box_helicase_dom"/>
</dbReference>
<evidence type="ECO:0008006" key="10">
    <source>
        <dbReference type="Google" id="ProtNLM"/>
    </source>
</evidence>
<dbReference type="InterPro" id="IPR027417">
    <property type="entry name" value="P-loop_NTPase"/>
</dbReference>
<keyword evidence="4" id="KW-0067">ATP-binding</keyword>
<dbReference type="Proteomes" id="UP001178507">
    <property type="component" value="Unassembled WGS sequence"/>
</dbReference>
<reference evidence="8" key="1">
    <citation type="submission" date="2023-08" db="EMBL/GenBank/DDBJ databases">
        <authorList>
            <person name="Chen Y."/>
            <person name="Shah S."/>
            <person name="Dougan E. K."/>
            <person name="Thang M."/>
            <person name="Chan C."/>
        </authorList>
    </citation>
    <scope>NUCLEOTIDE SEQUENCE</scope>
</reference>
<dbReference type="InterPro" id="IPR050079">
    <property type="entry name" value="DEAD_box_RNA_helicase"/>
</dbReference>
<dbReference type="InterPro" id="IPR014001">
    <property type="entry name" value="Helicase_ATP-bd"/>
</dbReference>
<comment type="caution">
    <text evidence="8">The sequence shown here is derived from an EMBL/GenBank/DDBJ whole genome shotgun (WGS) entry which is preliminary data.</text>
</comment>
<keyword evidence="3" id="KW-0347">Helicase</keyword>
<keyword evidence="2" id="KW-0378">Hydrolase</keyword>
<evidence type="ECO:0000256" key="2">
    <source>
        <dbReference type="ARBA" id="ARBA00022801"/>
    </source>
</evidence>
<keyword evidence="9" id="KW-1185">Reference proteome</keyword>
<dbReference type="CDD" id="cd18787">
    <property type="entry name" value="SF2_C_DEAD"/>
    <property type="match status" value="1"/>
</dbReference>
<evidence type="ECO:0000313" key="8">
    <source>
        <dbReference type="EMBL" id="CAJ1386094.1"/>
    </source>
</evidence>